<evidence type="ECO:0000256" key="2">
    <source>
        <dbReference type="SAM" id="MobiDB-lite"/>
    </source>
</evidence>
<feature type="compositionally biased region" description="Polar residues" evidence="2">
    <location>
        <begin position="108"/>
        <end position="118"/>
    </location>
</feature>
<protein>
    <submittedName>
        <fullName evidence="3">Transposon Ty3-G Gag-Pol polyprotein</fullName>
    </submittedName>
</protein>
<gene>
    <name evidence="3" type="ORF">RhiXN_11292</name>
</gene>
<name>A0A8H8P3A9_9AGAM</name>
<feature type="region of interest" description="Disordered" evidence="2">
    <location>
        <begin position="102"/>
        <end position="182"/>
    </location>
</feature>
<feature type="compositionally biased region" description="Low complexity" evidence="2">
    <location>
        <begin position="513"/>
        <end position="525"/>
    </location>
</feature>
<feature type="compositionally biased region" description="Basic residues" evidence="2">
    <location>
        <begin position="495"/>
        <end position="504"/>
    </location>
</feature>
<keyword evidence="1" id="KW-0175">Coiled coil</keyword>
<sequence>MLNQVMRSRRTYNPRQAPAALKRQIRKTKAIEESKVEAEKGEQNVNRERRLITFGLVPADNLNKEALVLQGAGRRKGVAWVKAGGVKVSPAVYQALTNWTPPIKPKASANTREANTHPTMEARKGADACKEADAPESKREDSPKDTQEATHTALGGSASPDAAQSEPCALKSPKTPTGRDTGLGLEFDQSGATIFVTACTSQVLEDRSEDKELAGLEPQYIVLNKSPSNNRAMEQSHVRQETGETQQVSWFDKMRKADVALETGRDLPELDIEWYWDHWSRSDYLLVSETEQTSEYRNASKGENVRVSAIICEVNDDYVLDNEEYKATVLKLQALERAQMFAESQVPSQTSGAGLSGSQQSPRVTVEEIVDKDAPRYVVISSDKEESDVLDVLRKGKGKEPTRKTRPRCSLGVAIDEIEPVKSDINESERRQSSRITSIHQSEYVPDGFRSGGYIESRYGKVTSGRGDQSNTRTAKNESKIESPRIWSPQVNKTRACRTKRNHRTTPPDDSDGSNGSDSEASSSDTETEIANVDNNKIRKLLKRLINENKKLKKKTNKQAQLGYKAQAPKTYKGEEPNLEEYKQFVFDYDNGVYKTGISRETAVQNVS</sequence>
<dbReference type="EMBL" id="CP059669">
    <property type="protein sequence ID" value="QRW24380.1"/>
    <property type="molecule type" value="Genomic_DNA"/>
</dbReference>
<dbReference type="KEGG" id="rsx:RhiXN_11292"/>
<feature type="compositionally biased region" description="Basic and acidic residues" evidence="2">
    <location>
        <begin position="120"/>
        <end position="148"/>
    </location>
</feature>
<evidence type="ECO:0000256" key="1">
    <source>
        <dbReference type="SAM" id="Coils"/>
    </source>
</evidence>
<feature type="coiled-coil region" evidence="1">
    <location>
        <begin position="535"/>
        <end position="562"/>
    </location>
</feature>
<dbReference type="AlphaFoldDB" id="A0A8H8P3A9"/>
<reference evidence="3" key="1">
    <citation type="submission" date="2020-05" db="EMBL/GenBank/DDBJ databases">
        <title>Evolutionary and genomic comparisons of hybrid uninucleate and nonhybrid Rhizoctonia fungi.</title>
        <authorList>
            <person name="Li C."/>
            <person name="Chen X."/>
        </authorList>
    </citation>
    <scope>NUCLEOTIDE SEQUENCE</scope>
    <source>
        <strain evidence="3">AG-1 IA</strain>
    </source>
</reference>
<proteinExistence type="predicted"/>
<dbReference type="Proteomes" id="UP000650533">
    <property type="component" value="Chromosome 12"/>
</dbReference>
<dbReference type="GeneID" id="67033570"/>
<evidence type="ECO:0000313" key="3">
    <source>
        <dbReference type="EMBL" id="QRW24380.1"/>
    </source>
</evidence>
<dbReference type="RefSeq" id="XP_043184617.1">
    <property type="nucleotide sequence ID" value="XM_043331107.1"/>
</dbReference>
<organism evidence="3 4">
    <name type="scientific">Rhizoctonia solani</name>
    <dbReference type="NCBI Taxonomy" id="456999"/>
    <lineage>
        <taxon>Eukaryota</taxon>
        <taxon>Fungi</taxon>
        <taxon>Dikarya</taxon>
        <taxon>Basidiomycota</taxon>
        <taxon>Agaricomycotina</taxon>
        <taxon>Agaricomycetes</taxon>
        <taxon>Cantharellales</taxon>
        <taxon>Ceratobasidiaceae</taxon>
        <taxon>Rhizoctonia</taxon>
    </lineage>
</organism>
<accession>A0A8H8P3A9</accession>
<evidence type="ECO:0000313" key="4">
    <source>
        <dbReference type="Proteomes" id="UP000650533"/>
    </source>
</evidence>
<feature type="region of interest" description="Disordered" evidence="2">
    <location>
        <begin position="424"/>
        <end position="532"/>
    </location>
</feature>